<name>A0AAV8XPC9_9CUCU</name>
<sequence>MQEKRRNHTEIRLNSAEAHKVFTHFNVYNRIFVNNFLNTLSAEHNLHFNHGSKKYSNLLRFVEGGGGNKHLITILTPEIEISHPKTLG</sequence>
<gene>
    <name evidence="1" type="ORF">NQ318_007649</name>
</gene>
<accession>A0AAV8XPC9</accession>
<reference evidence="1" key="1">
    <citation type="journal article" date="2023" name="Insect Mol. Biol.">
        <title>Genome sequencing provides insights into the evolution of gene families encoding plant cell wall-degrading enzymes in longhorned beetles.</title>
        <authorList>
            <person name="Shin N.R."/>
            <person name="Okamura Y."/>
            <person name="Kirsch R."/>
            <person name="Pauchet Y."/>
        </authorList>
    </citation>
    <scope>NUCLEOTIDE SEQUENCE</scope>
    <source>
        <strain evidence="1">AMC_N1</strain>
    </source>
</reference>
<dbReference type="AlphaFoldDB" id="A0AAV8XPC9"/>
<proteinExistence type="predicted"/>
<evidence type="ECO:0000313" key="2">
    <source>
        <dbReference type="Proteomes" id="UP001162162"/>
    </source>
</evidence>
<comment type="caution">
    <text evidence="1">The sequence shown here is derived from an EMBL/GenBank/DDBJ whole genome shotgun (WGS) entry which is preliminary data.</text>
</comment>
<dbReference type="Proteomes" id="UP001162162">
    <property type="component" value="Unassembled WGS sequence"/>
</dbReference>
<protein>
    <submittedName>
        <fullName evidence="1">Uncharacterized protein</fullName>
    </submittedName>
</protein>
<evidence type="ECO:0000313" key="1">
    <source>
        <dbReference type="EMBL" id="KAJ8940278.1"/>
    </source>
</evidence>
<organism evidence="1 2">
    <name type="scientific">Aromia moschata</name>
    <dbReference type="NCBI Taxonomy" id="1265417"/>
    <lineage>
        <taxon>Eukaryota</taxon>
        <taxon>Metazoa</taxon>
        <taxon>Ecdysozoa</taxon>
        <taxon>Arthropoda</taxon>
        <taxon>Hexapoda</taxon>
        <taxon>Insecta</taxon>
        <taxon>Pterygota</taxon>
        <taxon>Neoptera</taxon>
        <taxon>Endopterygota</taxon>
        <taxon>Coleoptera</taxon>
        <taxon>Polyphaga</taxon>
        <taxon>Cucujiformia</taxon>
        <taxon>Chrysomeloidea</taxon>
        <taxon>Cerambycidae</taxon>
        <taxon>Cerambycinae</taxon>
        <taxon>Callichromatini</taxon>
        <taxon>Aromia</taxon>
    </lineage>
</organism>
<dbReference type="EMBL" id="JAPWTK010000442">
    <property type="protein sequence ID" value="KAJ8940278.1"/>
    <property type="molecule type" value="Genomic_DNA"/>
</dbReference>
<keyword evidence="2" id="KW-1185">Reference proteome</keyword>